<dbReference type="CDD" id="cd19941">
    <property type="entry name" value="TIL"/>
    <property type="match status" value="3"/>
</dbReference>
<keyword evidence="2" id="KW-1003">Cell membrane</keyword>
<dbReference type="PANTHER" id="PTHR46160">
    <property type="entry name" value="ALPHA-TECTORIN-RELATED"/>
    <property type="match status" value="1"/>
</dbReference>
<keyword evidence="3 9" id="KW-0732">Signal</keyword>
<dbReference type="SUPFAM" id="SSF57567">
    <property type="entry name" value="Serine protease inhibitors"/>
    <property type="match status" value="3"/>
</dbReference>
<dbReference type="Proteomes" id="UP001369086">
    <property type="component" value="Unassembled WGS sequence"/>
</dbReference>
<evidence type="ECO:0000313" key="11">
    <source>
        <dbReference type="EMBL" id="KAK6478052.1"/>
    </source>
</evidence>
<organism evidence="11 12">
    <name type="scientific">Huso huso</name>
    <name type="common">Beluga</name>
    <name type="synonym">Acipenser huso</name>
    <dbReference type="NCBI Taxonomy" id="61971"/>
    <lineage>
        <taxon>Eukaryota</taxon>
        <taxon>Metazoa</taxon>
        <taxon>Chordata</taxon>
        <taxon>Craniata</taxon>
        <taxon>Vertebrata</taxon>
        <taxon>Euteleostomi</taxon>
        <taxon>Actinopterygii</taxon>
        <taxon>Chondrostei</taxon>
        <taxon>Acipenseriformes</taxon>
        <taxon>Acipenseridae</taxon>
        <taxon>Huso</taxon>
    </lineage>
</organism>
<comment type="caution">
    <text evidence="11">The sequence shown here is derived from an EMBL/GenBank/DDBJ whole genome shotgun (WGS) entry which is preliminary data.</text>
</comment>
<dbReference type="InterPro" id="IPR002919">
    <property type="entry name" value="TIL_dom"/>
</dbReference>
<dbReference type="InterPro" id="IPR001007">
    <property type="entry name" value="VWF_dom"/>
</dbReference>
<reference evidence="11 12" key="1">
    <citation type="submission" date="2021-05" db="EMBL/GenBank/DDBJ databases">
        <authorList>
            <person name="Zahm M."/>
            <person name="Klopp C."/>
            <person name="Cabau C."/>
            <person name="Kuhl H."/>
            <person name="Suciu R."/>
            <person name="Ciorpac M."/>
            <person name="Holostenco D."/>
            <person name="Gessner J."/>
            <person name="Wuertz S."/>
            <person name="Hohne C."/>
            <person name="Stock M."/>
            <person name="Gislard M."/>
            <person name="Lluch J."/>
            <person name="Milhes M."/>
            <person name="Lampietro C."/>
            <person name="Lopez Roques C."/>
            <person name="Donnadieu C."/>
            <person name="Du K."/>
            <person name="Schartl M."/>
            <person name="Guiguen Y."/>
        </authorList>
    </citation>
    <scope>NUCLEOTIDE SEQUENCE [LARGE SCALE GENOMIC DNA]</scope>
    <source>
        <strain evidence="11">Hh-F2</strain>
        <tissue evidence="11">Blood</tissue>
    </source>
</reference>
<dbReference type="Pfam" id="PF08742">
    <property type="entry name" value="C8"/>
    <property type="match status" value="2"/>
</dbReference>
<feature type="region of interest" description="Disordered" evidence="8">
    <location>
        <begin position="670"/>
        <end position="690"/>
    </location>
</feature>
<dbReference type="SMART" id="SM00832">
    <property type="entry name" value="C8"/>
    <property type="match status" value="2"/>
</dbReference>
<feature type="signal peptide" evidence="9">
    <location>
        <begin position="1"/>
        <end position="23"/>
    </location>
</feature>
<dbReference type="EMBL" id="JAHFZB010000020">
    <property type="protein sequence ID" value="KAK6478052.1"/>
    <property type="molecule type" value="Genomic_DNA"/>
</dbReference>
<sequence>MRVGLFAVLWVYLQCCVWRVSDPLLCVSLVAVACPPNSHYQTCVSPCPPSCLPPAPQACQRPCAEGCQCDPGFVQSAGGCVREESCGCSYNGSYYQPGDEFFGPECLSRCLCELNNVTSCRPWSCSDQEHCGVESGELGCHPTGSASCVISGDPHYMSFDGRLLSFMGTCTYTHCLTPPSLPGPWFSVEGKNEERGVQGASYLRKLYITVGGASITLMKSQRTLVNGVRVRLPHSPLPSVSISMTGQYVAVRTTFGLSVRWDGNHYADITVPRCGNYDGDGTNDFMTPGGGQAGSSDEFGNSWQTEQDEDKECHPDNETDPPCDPKLQATVSSPENCGRINDTQGPFRDCISVVDPHPYLQSCVYDMCRYEGLQQALCDQLQAFTAACLSAGAPVHNWRGPSFCPLSCPPDSHYSLCASVCPQSCPGTAPPAGCSEEGCVEGCECDPGFLLSDGRCVPLSNCGCVDKEGSYHPTDESWFLPGCFQRCSCLGQNRIECEETSCTGAEVCELQEGEYGCHALDRETCSVSGDPHYASFDRALHHFQGSCSYTLSQPCNASSGSPDFSVVTENERRGNNQRVSYVRAVHVSVGQRHITLAKGRRVTVDGVRVTPPLRLPEGVTVRLGGTFVSVETDFGLWVRFDGNHHADVSVPSSYRGLLCGLCGNYNGDPRDDNLKPDGQPAGGSAELGESWQVPDNRTECSHDGGVDMCDPKVESEAKKPTSCGMITDPKGEQHSGSVFQPCHSAVAPDVFLESCMYDACATGGGAVELCQALQSYASLCAQAGIIISWRNKTFCPLSCPAGSHYTPCGSACPSSCVDPGAPNACPLPCGEGCQCDPGLVQSGDRCVPFSQCGCQDQNNYHPVGDSWFPALDCSRRCTCSTPNTITCQDWQCSPAETCQNLEGELACHSTGGAVCHVAGDPHYYTFDRVMHTFMGTCTYTLVEVCNASLVTPLTITAKNEERGQPLASYVRSVSVAIHGTTVTLSKSRRILVDGRRVLPPLSGSIPGVSLFTSGVYAVLQTDFGVSVRFDGVHHVEIFLPGSYYHKVSAGPRCERCG</sequence>
<feature type="domain" description="VWFD" evidence="10">
    <location>
        <begin position="523"/>
        <end position="701"/>
    </location>
</feature>
<keyword evidence="4" id="KW-0677">Repeat</keyword>
<evidence type="ECO:0000256" key="6">
    <source>
        <dbReference type="ARBA" id="ARBA00023157"/>
    </source>
</evidence>
<dbReference type="InterPro" id="IPR052749">
    <property type="entry name" value="Alpha-tectorin"/>
</dbReference>
<evidence type="ECO:0000256" key="1">
    <source>
        <dbReference type="ARBA" id="ARBA00004236"/>
    </source>
</evidence>
<dbReference type="PROSITE" id="PS51233">
    <property type="entry name" value="VWFD"/>
    <property type="match status" value="3"/>
</dbReference>
<evidence type="ECO:0000256" key="4">
    <source>
        <dbReference type="ARBA" id="ARBA00022737"/>
    </source>
</evidence>
<evidence type="ECO:0000256" key="7">
    <source>
        <dbReference type="ARBA" id="ARBA00023180"/>
    </source>
</evidence>
<dbReference type="SMART" id="SM00215">
    <property type="entry name" value="VWC_out"/>
    <property type="match status" value="3"/>
</dbReference>
<name>A0ABR0YZN4_HUSHU</name>
<feature type="domain" description="VWFD" evidence="10">
    <location>
        <begin position="913"/>
        <end position="1057"/>
    </location>
</feature>
<keyword evidence="12" id="KW-1185">Reference proteome</keyword>
<dbReference type="InterPro" id="IPR001846">
    <property type="entry name" value="VWF_type-D"/>
</dbReference>
<gene>
    <name evidence="11" type="ORF">HHUSO_G21760</name>
</gene>
<evidence type="ECO:0000256" key="8">
    <source>
        <dbReference type="SAM" id="MobiDB-lite"/>
    </source>
</evidence>
<accession>A0ABR0YZN4</accession>
<comment type="subcellular location">
    <subcellularLocation>
        <location evidence="1">Cell membrane</location>
    </subcellularLocation>
</comment>
<evidence type="ECO:0000259" key="10">
    <source>
        <dbReference type="PROSITE" id="PS51233"/>
    </source>
</evidence>
<dbReference type="InterPro" id="IPR025615">
    <property type="entry name" value="TILa_dom"/>
</dbReference>
<evidence type="ECO:0000313" key="12">
    <source>
        <dbReference type="Proteomes" id="UP001369086"/>
    </source>
</evidence>
<keyword evidence="5" id="KW-0472">Membrane</keyword>
<protein>
    <submittedName>
        <fullName evidence="11">Zonadhesin-like</fullName>
    </submittedName>
</protein>
<dbReference type="Pfam" id="PF12714">
    <property type="entry name" value="TILa"/>
    <property type="match status" value="3"/>
</dbReference>
<dbReference type="InterPro" id="IPR036084">
    <property type="entry name" value="Ser_inhib-like_sf"/>
</dbReference>
<keyword evidence="6" id="KW-1015">Disulfide bond</keyword>
<proteinExistence type="predicted"/>
<keyword evidence="7" id="KW-0325">Glycoprotein</keyword>
<evidence type="ECO:0000256" key="9">
    <source>
        <dbReference type="SAM" id="SignalP"/>
    </source>
</evidence>
<feature type="compositionally biased region" description="Polar residues" evidence="8">
    <location>
        <begin position="294"/>
        <end position="305"/>
    </location>
</feature>
<feature type="chain" id="PRO_5046499193" evidence="9">
    <location>
        <begin position="24"/>
        <end position="1057"/>
    </location>
</feature>
<feature type="domain" description="VWFD" evidence="10">
    <location>
        <begin position="146"/>
        <end position="314"/>
    </location>
</feature>
<evidence type="ECO:0000256" key="5">
    <source>
        <dbReference type="ARBA" id="ARBA00023136"/>
    </source>
</evidence>
<dbReference type="Pfam" id="PF01826">
    <property type="entry name" value="TIL"/>
    <property type="match status" value="3"/>
</dbReference>
<feature type="region of interest" description="Disordered" evidence="8">
    <location>
        <begin position="286"/>
        <end position="324"/>
    </location>
</feature>
<dbReference type="SMART" id="SM00216">
    <property type="entry name" value="VWD"/>
    <property type="match status" value="3"/>
</dbReference>
<dbReference type="InterPro" id="IPR014853">
    <property type="entry name" value="VWF/SSPO/ZAN-like_Cys-rich_dom"/>
</dbReference>
<dbReference type="PROSITE" id="PS51257">
    <property type="entry name" value="PROKAR_LIPOPROTEIN"/>
    <property type="match status" value="1"/>
</dbReference>
<dbReference type="Gene3D" id="2.10.25.10">
    <property type="entry name" value="Laminin"/>
    <property type="match status" value="3"/>
</dbReference>
<evidence type="ECO:0000256" key="2">
    <source>
        <dbReference type="ARBA" id="ARBA00022475"/>
    </source>
</evidence>
<evidence type="ECO:0000256" key="3">
    <source>
        <dbReference type="ARBA" id="ARBA00022729"/>
    </source>
</evidence>
<dbReference type="PANTHER" id="PTHR46160:SF8">
    <property type="entry name" value="VWFD DOMAIN-CONTAINING PROTEIN"/>
    <property type="match status" value="1"/>
</dbReference>
<dbReference type="Pfam" id="PF00094">
    <property type="entry name" value="VWD"/>
    <property type="match status" value="3"/>
</dbReference>